<dbReference type="PANTHER" id="PTHR48094:SF12">
    <property type="entry name" value="PARKINSON DISEASE PROTEIN 7 HOMOLOG"/>
    <property type="match status" value="1"/>
</dbReference>
<protein>
    <submittedName>
        <fullName evidence="2">Thiamine biosynthesis protein ThiJ</fullName>
    </submittedName>
</protein>
<dbReference type="InterPro" id="IPR006287">
    <property type="entry name" value="DJ-1"/>
</dbReference>
<dbReference type="PANTHER" id="PTHR48094">
    <property type="entry name" value="PROTEIN/NUCLEIC ACID DEGLYCASE DJ-1-RELATED"/>
    <property type="match status" value="1"/>
</dbReference>
<dbReference type="GO" id="GO:0005737">
    <property type="term" value="C:cytoplasm"/>
    <property type="evidence" value="ECO:0007669"/>
    <property type="project" value="TreeGrafter"/>
</dbReference>
<name>A0AAX0LA38_9BACT</name>
<accession>A0AAX0LA38</accession>
<dbReference type="InterPro" id="IPR002818">
    <property type="entry name" value="DJ-1/PfpI"/>
</dbReference>
<dbReference type="InterPro" id="IPR050325">
    <property type="entry name" value="Prot/Nucl_acid_deglycase"/>
</dbReference>
<dbReference type="Pfam" id="PF01965">
    <property type="entry name" value="DJ-1_PfpI"/>
    <property type="match status" value="1"/>
</dbReference>
<dbReference type="RefSeq" id="WP_069632169.1">
    <property type="nucleotide sequence ID" value="NZ_CP012547.1"/>
</dbReference>
<dbReference type="EMBL" id="MCRK01000034">
    <property type="protein sequence ID" value="OPA77926.1"/>
    <property type="molecule type" value="Genomic_DNA"/>
</dbReference>
<dbReference type="CDD" id="cd03135">
    <property type="entry name" value="GATase1_DJ-1"/>
    <property type="match status" value="1"/>
</dbReference>
<dbReference type="Gene3D" id="3.40.50.880">
    <property type="match status" value="1"/>
</dbReference>
<proteinExistence type="predicted"/>
<dbReference type="Proteomes" id="UP000189728">
    <property type="component" value="Unassembled WGS sequence"/>
</dbReference>
<evidence type="ECO:0000313" key="2">
    <source>
        <dbReference type="EMBL" id="OPA77926.1"/>
    </source>
</evidence>
<feature type="domain" description="DJ-1/PfpI" evidence="1">
    <location>
        <begin position="2"/>
        <end position="163"/>
    </location>
</feature>
<dbReference type="NCBIfam" id="TIGR01383">
    <property type="entry name" value="not_thiJ"/>
    <property type="match status" value="1"/>
</dbReference>
<sequence length="180" mass="19694">MKKVAIILADGFEEIEAITTIDILRRAGIDVSIVGLNQALINGAHDITVKANILLDELDETSFDMIILPGGLTGTKNLANNNKVLEVLNYFHKKGKYISAICAAPMVLSKAGVLKNNFTCYPGFENEVRNFGYINDQNVVIDDNIITSKGPATAMEFSLALIKELVGENKLNEIKKEILL</sequence>
<gene>
    <name evidence="2" type="ORF">BFG04_03140</name>
</gene>
<comment type="caution">
    <text evidence="2">The sequence shown here is derived from an EMBL/GenBank/DDBJ whole genome shotgun (WGS) entry which is preliminary data.</text>
</comment>
<reference evidence="2 3" key="1">
    <citation type="submission" date="2016-08" db="EMBL/GenBank/DDBJ databases">
        <title>Campylobacter species from sea mammals.</title>
        <authorList>
            <person name="Gilbert M.J."/>
            <person name="Byrne B.A."/>
            <person name="Zomer A.L."/>
            <person name="Wagenaar J.A."/>
        </authorList>
    </citation>
    <scope>NUCLEOTIDE SEQUENCE [LARGE SCALE GENOMIC DNA]</scope>
    <source>
        <strain evidence="2 3">1105248</strain>
    </source>
</reference>
<evidence type="ECO:0000313" key="3">
    <source>
        <dbReference type="Proteomes" id="UP000189728"/>
    </source>
</evidence>
<organism evidence="2 3">
    <name type="scientific">Campylobacter pinnipediorum subsp. pinnipediorum</name>
    <dbReference type="NCBI Taxonomy" id="1660067"/>
    <lineage>
        <taxon>Bacteria</taxon>
        <taxon>Pseudomonadati</taxon>
        <taxon>Campylobacterota</taxon>
        <taxon>Epsilonproteobacteria</taxon>
        <taxon>Campylobacterales</taxon>
        <taxon>Campylobacteraceae</taxon>
        <taxon>Campylobacter</taxon>
    </lineage>
</organism>
<dbReference type="AlphaFoldDB" id="A0AAX0LA38"/>
<dbReference type="SUPFAM" id="SSF52317">
    <property type="entry name" value="Class I glutamine amidotransferase-like"/>
    <property type="match status" value="1"/>
</dbReference>
<evidence type="ECO:0000259" key="1">
    <source>
        <dbReference type="Pfam" id="PF01965"/>
    </source>
</evidence>
<dbReference type="InterPro" id="IPR029062">
    <property type="entry name" value="Class_I_gatase-like"/>
</dbReference>